<dbReference type="Proteomes" id="UP001595843">
    <property type="component" value="Unassembled WGS sequence"/>
</dbReference>
<dbReference type="EMBL" id="JBHSAP010000015">
    <property type="protein sequence ID" value="MFC4077417.1"/>
    <property type="molecule type" value="Genomic_DNA"/>
</dbReference>
<organism evidence="4 5">
    <name type="scientific">Salinithrix halophila</name>
    <dbReference type="NCBI Taxonomy" id="1485204"/>
    <lineage>
        <taxon>Bacteria</taxon>
        <taxon>Bacillati</taxon>
        <taxon>Bacillota</taxon>
        <taxon>Bacilli</taxon>
        <taxon>Bacillales</taxon>
        <taxon>Thermoactinomycetaceae</taxon>
        <taxon>Salinithrix</taxon>
    </lineage>
</organism>
<feature type="domain" description="Phosphoribosyltransferase" evidence="2">
    <location>
        <begin position="144"/>
        <end position="236"/>
    </location>
</feature>
<dbReference type="CDD" id="cd06223">
    <property type="entry name" value="PRTases_typeI"/>
    <property type="match status" value="1"/>
</dbReference>
<dbReference type="InterPro" id="IPR044005">
    <property type="entry name" value="DZR_2"/>
</dbReference>
<comment type="caution">
    <text evidence="4">The sequence shown here is derived from an EMBL/GenBank/DDBJ whole genome shotgun (WGS) entry which is preliminary data.</text>
</comment>
<proteinExistence type="inferred from homology"/>
<dbReference type="InterPro" id="IPR029057">
    <property type="entry name" value="PRTase-like"/>
</dbReference>
<feature type="domain" description="Double zinc ribbon" evidence="3">
    <location>
        <begin position="6"/>
        <end position="67"/>
    </location>
</feature>
<evidence type="ECO:0000256" key="1">
    <source>
        <dbReference type="ARBA" id="ARBA00008007"/>
    </source>
</evidence>
<accession>A0ABV8JEP3</accession>
<reference evidence="5" key="1">
    <citation type="journal article" date="2019" name="Int. J. Syst. Evol. Microbiol.">
        <title>The Global Catalogue of Microorganisms (GCM) 10K type strain sequencing project: providing services to taxonomists for standard genome sequencing and annotation.</title>
        <authorList>
            <consortium name="The Broad Institute Genomics Platform"/>
            <consortium name="The Broad Institute Genome Sequencing Center for Infectious Disease"/>
            <person name="Wu L."/>
            <person name="Ma J."/>
        </authorList>
    </citation>
    <scope>NUCLEOTIDE SEQUENCE [LARGE SCALE GENOMIC DNA]</scope>
    <source>
        <strain evidence="5">IBRC-M 10813</strain>
    </source>
</reference>
<comment type="similarity">
    <text evidence="1">Belongs to the ComF/GntX family.</text>
</comment>
<dbReference type="InterPro" id="IPR051910">
    <property type="entry name" value="ComF/GntX_DNA_util-trans"/>
</dbReference>
<evidence type="ECO:0000259" key="3">
    <source>
        <dbReference type="Pfam" id="PF18912"/>
    </source>
</evidence>
<dbReference type="Pfam" id="PF00156">
    <property type="entry name" value="Pribosyltran"/>
    <property type="match status" value="1"/>
</dbReference>
<dbReference type="Pfam" id="PF18912">
    <property type="entry name" value="DZR_2"/>
    <property type="match status" value="1"/>
</dbReference>
<gene>
    <name evidence="4" type="ORF">ACFOUO_11460</name>
</gene>
<protein>
    <submittedName>
        <fullName evidence="4">ComF family protein</fullName>
    </submittedName>
</protein>
<dbReference type="PANTHER" id="PTHR47505:SF1">
    <property type="entry name" value="DNA UTILIZATION PROTEIN YHGH"/>
    <property type="match status" value="1"/>
</dbReference>
<dbReference type="Gene3D" id="3.40.50.2020">
    <property type="match status" value="1"/>
</dbReference>
<evidence type="ECO:0000313" key="5">
    <source>
        <dbReference type="Proteomes" id="UP001595843"/>
    </source>
</evidence>
<dbReference type="InterPro" id="IPR000836">
    <property type="entry name" value="PRTase_dom"/>
</dbReference>
<dbReference type="PANTHER" id="PTHR47505">
    <property type="entry name" value="DNA UTILIZATION PROTEIN YHGH"/>
    <property type="match status" value="1"/>
</dbReference>
<name>A0ABV8JEP3_9BACL</name>
<dbReference type="RefSeq" id="WP_380705236.1">
    <property type="nucleotide sequence ID" value="NZ_JBHSAP010000015.1"/>
</dbReference>
<sequence>MRRWWETFFPSPRCLLCDSPHRAAAWAEVWERICFSCESRLSRIREPVCARCGRPLELEDRGPCPGCWGAGYALQGNRSALAYTPYTRELIHLFKYRGKESLAGPLAELMAHSLAELSWRVDRITYVPLHLERLRERGFNQAELLARGVAKHLHLPLAHVLERTVPTAPQSRSGRRERLKAMEGAFHLLSPVPEGSLSGRVFLLVDDVYTTGATLSECASVLKKEGAKAVYSVTLAR</sequence>
<keyword evidence="5" id="KW-1185">Reference proteome</keyword>
<evidence type="ECO:0000313" key="4">
    <source>
        <dbReference type="EMBL" id="MFC4077417.1"/>
    </source>
</evidence>
<evidence type="ECO:0000259" key="2">
    <source>
        <dbReference type="Pfam" id="PF00156"/>
    </source>
</evidence>
<dbReference type="SUPFAM" id="SSF53271">
    <property type="entry name" value="PRTase-like"/>
    <property type="match status" value="1"/>
</dbReference>